<evidence type="ECO:0000313" key="2">
    <source>
        <dbReference type="Proteomes" id="UP000077589"/>
    </source>
</evidence>
<evidence type="ECO:0000313" key="1">
    <source>
        <dbReference type="EMBL" id="OAM18749.1"/>
    </source>
</evidence>
<accession>A0A1A9RJ36</accession>
<dbReference type="EMBL" id="LXSG01000032">
    <property type="protein sequence ID" value="OAM18749.1"/>
    <property type="molecule type" value="Genomic_DNA"/>
</dbReference>
<dbReference type="InterPro" id="IPR019596">
    <property type="entry name" value="Phage_Mu_GpM_tail_tub"/>
</dbReference>
<proteinExistence type="predicted"/>
<sequence>MSNVTGLCYVRVNGQRLQSKEGATLKPGGPVAEMVTAVTGVVGAATKELQAAEIKAKIVHTGDLDITAVQRWRNFTATFETDSGQRYLIRNASVVDAVELSGHEVDVTIGGQEAERV</sequence>
<dbReference type="Pfam" id="PF10618">
    <property type="entry name" value="Tail_tube"/>
    <property type="match status" value="1"/>
</dbReference>
<comment type="caution">
    <text evidence="1">The sequence shown here is derived from an EMBL/GenBank/DDBJ whole genome shotgun (WGS) entry which is preliminary data.</text>
</comment>
<gene>
    <name evidence="1" type="ORF">A7P90_05595</name>
</gene>
<organism evidence="1 2">
    <name type="scientific">Eikenella corrodens</name>
    <dbReference type="NCBI Taxonomy" id="539"/>
    <lineage>
        <taxon>Bacteria</taxon>
        <taxon>Pseudomonadati</taxon>
        <taxon>Pseudomonadota</taxon>
        <taxon>Betaproteobacteria</taxon>
        <taxon>Neisseriales</taxon>
        <taxon>Neisseriaceae</taxon>
        <taxon>Eikenella</taxon>
    </lineage>
</organism>
<dbReference type="AlphaFoldDB" id="A0A1A9RJ36"/>
<protein>
    <recommendedName>
        <fullName evidence="3">Phage tail protein</fullName>
    </recommendedName>
</protein>
<evidence type="ECO:0008006" key="3">
    <source>
        <dbReference type="Google" id="ProtNLM"/>
    </source>
</evidence>
<dbReference type="Proteomes" id="UP000077589">
    <property type="component" value="Unassembled WGS sequence"/>
</dbReference>
<dbReference type="OrthoDB" id="5465127at2"/>
<name>A0A1A9RJ36_EIKCO</name>
<reference evidence="2" key="1">
    <citation type="submission" date="2016-05" db="EMBL/GenBank/DDBJ databases">
        <title>Draft genome of Corynebacterium afermentans subsp. afermentans LCDC 88199T.</title>
        <authorList>
            <person name="Bernier A.-M."/>
            <person name="Bernard K."/>
        </authorList>
    </citation>
    <scope>NUCLEOTIDE SEQUENCE [LARGE SCALE GENOMIC DNA]</scope>
    <source>
        <strain evidence="2">NML04-0072</strain>
    </source>
</reference>
<dbReference type="RefSeq" id="WP_064084039.1">
    <property type="nucleotide sequence ID" value="NZ_LXSG01000032.1"/>
</dbReference>